<proteinExistence type="predicted"/>
<protein>
    <submittedName>
        <fullName evidence="1">Uncharacterized protein</fullName>
    </submittedName>
</protein>
<dbReference type="GeneID" id="64664389"/>
<keyword evidence="2" id="KW-1185">Reference proteome</keyword>
<organism evidence="1 2">
    <name type="scientific">Suillus fuscotomentosus</name>
    <dbReference type="NCBI Taxonomy" id="1912939"/>
    <lineage>
        <taxon>Eukaryota</taxon>
        <taxon>Fungi</taxon>
        <taxon>Dikarya</taxon>
        <taxon>Basidiomycota</taxon>
        <taxon>Agaricomycotina</taxon>
        <taxon>Agaricomycetes</taxon>
        <taxon>Agaricomycetidae</taxon>
        <taxon>Boletales</taxon>
        <taxon>Suillineae</taxon>
        <taxon>Suillaceae</taxon>
        <taxon>Suillus</taxon>
    </lineage>
</organism>
<dbReference type="AlphaFoldDB" id="A0AAD4HFH1"/>
<sequence length="207" mass="22211">MLDSVFQVIALINARKQYCSWLAAACPNTDPLGVASRKYHAITLDMLGTTVLDGACYGEAMDHFTTAVKSTAFSSNVMSQTCEDLVMAFLSAGESDENLEADQYVMNAVDETAKSSCFDWSNAHSQPITATAPPHHATAPVVDVPFTNAKERNAATGVPGNVPDIVPDEYLDTTQPDPDMQRQQRQQTVAVHIDPGEHGGGKSCVCC</sequence>
<dbReference type="EMBL" id="JABBWK010000095">
    <property type="protein sequence ID" value="KAG1893564.1"/>
    <property type="molecule type" value="Genomic_DNA"/>
</dbReference>
<evidence type="ECO:0000313" key="2">
    <source>
        <dbReference type="Proteomes" id="UP001195769"/>
    </source>
</evidence>
<accession>A0AAD4HFH1</accession>
<name>A0AAD4HFH1_9AGAM</name>
<evidence type="ECO:0000313" key="1">
    <source>
        <dbReference type="EMBL" id="KAG1893564.1"/>
    </source>
</evidence>
<comment type="caution">
    <text evidence="1">The sequence shown here is derived from an EMBL/GenBank/DDBJ whole genome shotgun (WGS) entry which is preliminary data.</text>
</comment>
<gene>
    <name evidence="1" type="ORF">F5891DRAFT_1258604</name>
</gene>
<reference evidence="1" key="1">
    <citation type="journal article" date="2020" name="New Phytol.">
        <title>Comparative genomics reveals dynamic genome evolution in host specialist ectomycorrhizal fungi.</title>
        <authorList>
            <person name="Lofgren L.A."/>
            <person name="Nguyen N.H."/>
            <person name="Vilgalys R."/>
            <person name="Ruytinx J."/>
            <person name="Liao H.L."/>
            <person name="Branco S."/>
            <person name="Kuo A."/>
            <person name="LaButti K."/>
            <person name="Lipzen A."/>
            <person name="Andreopoulos W."/>
            <person name="Pangilinan J."/>
            <person name="Riley R."/>
            <person name="Hundley H."/>
            <person name="Na H."/>
            <person name="Barry K."/>
            <person name="Grigoriev I.V."/>
            <person name="Stajich J.E."/>
            <person name="Kennedy P.G."/>
        </authorList>
    </citation>
    <scope>NUCLEOTIDE SEQUENCE</scope>
    <source>
        <strain evidence="1">FC203</strain>
    </source>
</reference>
<dbReference type="Proteomes" id="UP001195769">
    <property type="component" value="Unassembled WGS sequence"/>
</dbReference>
<dbReference type="RefSeq" id="XP_041219140.1">
    <property type="nucleotide sequence ID" value="XM_041370091.1"/>
</dbReference>